<feature type="domain" description="TRAF-type" evidence="16">
    <location>
        <begin position="103"/>
        <end position="155"/>
    </location>
</feature>
<dbReference type="SUPFAM" id="SSF57953">
    <property type="entry name" value="Trimerization domain of TRAF"/>
    <property type="match status" value="1"/>
</dbReference>
<dbReference type="GO" id="GO:0043122">
    <property type="term" value="P:regulation of canonical NF-kappaB signal transduction"/>
    <property type="evidence" value="ECO:0007669"/>
    <property type="project" value="TreeGrafter"/>
</dbReference>
<dbReference type="EMBL" id="BEZZ01002349">
    <property type="protein sequence ID" value="GCC21617.1"/>
    <property type="molecule type" value="Genomic_DNA"/>
</dbReference>
<dbReference type="FunFam" id="2.60.210.10:FF:000001">
    <property type="entry name" value="TNF receptor-associated factor"/>
    <property type="match status" value="1"/>
</dbReference>
<evidence type="ECO:0000256" key="7">
    <source>
        <dbReference type="ARBA" id="ARBA00022771"/>
    </source>
</evidence>
<feature type="domain" description="RING-type" evidence="14">
    <location>
        <begin position="56"/>
        <end position="95"/>
    </location>
</feature>
<accession>A0A401RTZ6</accession>
<feature type="zinc finger region" description="TRAF-type" evidence="12">
    <location>
        <begin position="103"/>
        <end position="155"/>
    </location>
</feature>
<gene>
    <name evidence="17" type="ORF">chiPu_0020091</name>
</gene>
<dbReference type="InterPro" id="IPR002083">
    <property type="entry name" value="MATH/TRAF_dom"/>
</dbReference>
<dbReference type="InterPro" id="IPR049342">
    <property type="entry name" value="TRAF1-6_MATH_dom"/>
</dbReference>
<dbReference type="Pfam" id="PF02176">
    <property type="entry name" value="zf-TRAF"/>
    <property type="match status" value="1"/>
</dbReference>
<evidence type="ECO:0000259" key="14">
    <source>
        <dbReference type="PROSITE" id="PS50089"/>
    </source>
</evidence>
<keyword evidence="9" id="KW-0832">Ubl conjugation</keyword>
<keyword evidence="5 11" id="KW-0479">Metal-binding</keyword>
<sequence>MAAGSGSESSKPCLYRPVKEAPTSASCRPHQIPGAELPDGGYSEDFVQAVDNKYRCEHCQRVLRNAKQTECGHRFCESCLNALLRVPGQFCPADQQPLDNTEAHLNSCPFQTIQCSRCPEMVQRQELSDHLMFKCKRQAAQCRHCQKEMTVAELKVSELESEIQEKHSALQKLAGQIPKMEKEMSLTNQSVNRSEIKLNQSQNIRITINYPWLLISESVGQQVTQHDNLLSVHEVRLAEIDLRFQLLETASYNGRLIWKIRDYARRKQEAVSGKTLSLYSQPFYSSSFGYKMCARVYLNGDGMGKGTHLSLFFVVMRGEYDPLLPWPFKQKVTLTLLDQGLAKAHVSDTFKPDPNSSSFRRPQSEMNVASGCPLFVTQTVLENEMHHYIKDDTIFIKVTVDVSDFLEL</sequence>
<dbReference type="GO" id="GO:0006915">
    <property type="term" value="P:apoptotic process"/>
    <property type="evidence" value="ECO:0007669"/>
    <property type="project" value="UniProtKB-KW"/>
</dbReference>
<evidence type="ECO:0000256" key="5">
    <source>
        <dbReference type="ARBA" id="ARBA00022723"/>
    </source>
</evidence>
<dbReference type="Proteomes" id="UP000287033">
    <property type="component" value="Unassembled WGS sequence"/>
</dbReference>
<keyword evidence="2 11" id="KW-0963">Cytoplasm</keyword>
<evidence type="ECO:0000256" key="6">
    <source>
        <dbReference type="ARBA" id="ARBA00022737"/>
    </source>
</evidence>
<evidence type="ECO:0000256" key="9">
    <source>
        <dbReference type="ARBA" id="ARBA00022843"/>
    </source>
</evidence>
<evidence type="ECO:0000259" key="16">
    <source>
        <dbReference type="PROSITE" id="PS50145"/>
    </source>
</evidence>
<dbReference type="SUPFAM" id="SSF57850">
    <property type="entry name" value="RING/U-box"/>
    <property type="match status" value="1"/>
</dbReference>
<comment type="caution">
    <text evidence="17">The sequence shown here is derived from an EMBL/GenBank/DDBJ whole genome shotgun (WGS) entry which is preliminary data.</text>
</comment>
<reference evidence="17 18" key="1">
    <citation type="journal article" date="2018" name="Nat. Ecol. Evol.">
        <title>Shark genomes provide insights into elasmobranch evolution and the origin of vertebrates.</title>
        <authorList>
            <person name="Hara Y"/>
            <person name="Yamaguchi K"/>
            <person name="Onimaru K"/>
            <person name="Kadota M"/>
            <person name="Koyanagi M"/>
            <person name="Keeley SD"/>
            <person name="Tatsumi K"/>
            <person name="Tanaka K"/>
            <person name="Motone F"/>
            <person name="Kageyama Y"/>
            <person name="Nozu R"/>
            <person name="Adachi N"/>
            <person name="Nishimura O"/>
            <person name="Nakagawa R"/>
            <person name="Tanegashima C"/>
            <person name="Kiyatake I"/>
            <person name="Matsumoto R"/>
            <person name="Murakumo K"/>
            <person name="Nishida K"/>
            <person name="Terakita A"/>
            <person name="Kuratani S"/>
            <person name="Sato K"/>
            <person name="Hyodo S Kuraku.S."/>
        </authorList>
    </citation>
    <scope>NUCLEOTIDE SEQUENCE [LARGE SCALE GENOMIC DNA]</scope>
</reference>
<dbReference type="OrthoDB" id="6499288at2759"/>
<keyword evidence="18" id="KW-1185">Reference proteome</keyword>
<evidence type="ECO:0000256" key="11">
    <source>
        <dbReference type="PIRNR" id="PIRNR015614"/>
    </source>
</evidence>
<feature type="coiled-coil region" evidence="13">
    <location>
        <begin position="142"/>
        <end position="176"/>
    </location>
</feature>
<evidence type="ECO:0000256" key="13">
    <source>
        <dbReference type="SAM" id="Coils"/>
    </source>
</evidence>
<evidence type="ECO:0000256" key="4">
    <source>
        <dbReference type="ARBA" id="ARBA00022703"/>
    </source>
</evidence>
<keyword evidence="8 11" id="KW-0862">Zinc</keyword>
<proteinExistence type="inferred from homology"/>
<dbReference type="GO" id="GO:0042981">
    <property type="term" value="P:regulation of apoptotic process"/>
    <property type="evidence" value="ECO:0007669"/>
    <property type="project" value="InterPro"/>
</dbReference>
<evidence type="ECO:0000256" key="10">
    <source>
        <dbReference type="ARBA" id="ARBA00023054"/>
    </source>
</evidence>
<keyword evidence="4" id="KW-0053">Apoptosis</keyword>
<evidence type="ECO:0000259" key="15">
    <source>
        <dbReference type="PROSITE" id="PS50144"/>
    </source>
</evidence>
<evidence type="ECO:0000256" key="12">
    <source>
        <dbReference type="PROSITE-ProRule" id="PRU00207"/>
    </source>
</evidence>
<comment type="similarity">
    <text evidence="11">Belongs to the TNF receptor-associated factor family.</text>
</comment>
<dbReference type="GO" id="GO:0008270">
    <property type="term" value="F:zinc ion binding"/>
    <property type="evidence" value="ECO:0007669"/>
    <property type="project" value="UniProtKB-UniRule"/>
</dbReference>
<dbReference type="AlphaFoldDB" id="A0A401RTZ6"/>
<keyword evidence="3" id="KW-1017">Isopeptide bond</keyword>
<dbReference type="SMART" id="SM00184">
    <property type="entry name" value="RING"/>
    <property type="match status" value="1"/>
</dbReference>
<evidence type="ECO:0000313" key="17">
    <source>
        <dbReference type="EMBL" id="GCC21617.1"/>
    </source>
</evidence>
<evidence type="ECO:0000256" key="8">
    <source>
        <dbReference type="ARBA" id="ARBA00022833"/>
    </source>
</evidence>
<keyword evidence="7 12" id="KW-0863">Zinc-finger</keyword>
<evidence type="ECO:0000256" key="2">
    <source>
        <dbReference type="ARBA" id="ARBA00022490"/>
    </source>
</evidence>
<dbReference type="GO" id="GO:0005164">
    <property type="term" value="F:tumor necrosis factor receptor binding"/>
    <property type="evidence" value="ECO:0007669"/>
    <property type="project" value="UniProtKB-UniRule"/>
</dbReference>
<comment type="subcellular location">
    <subcellularLocation>
        <location evidence="1 11">Cytoplasm</location>
    </subcellularLocation>
</comment>
<keyword evidence="6" id="KW-0677">Repeat</keyword>
<dbReference type="PANTHER" id="PTHR10131:SF153">
    <property type="entry name" value="RING-TYPE DOMAIN-CONTAINING PROTEIN"/>
    <property type="match status" value="1"/>
</dbReference>
<dbReference type="Pfam" id="PF21363">
    <property type="entry name" value="TRAF3_RING"/>
    <property type="match status" value="1"/>
</dbReference>
<dbReference type="InterPro" id="IPR013083">
    <property type="entry name" value="Znf_RING/FYVE/PHD"/>
</dbReference>
<dbReference type="PROSITE" id="PS50145">
    <property type="entry name" value="ZF_TRAF"/>
    <property type="match status" value="1"/>
</dbReference>
<dbReference type="Pfam" id="PF21355">
    <property type="entry name" value="TRAF-mep_MATH"/>
    <property type="match status" value="1"/>
</dbReference>
<dbReference type="InterPro" id="IPR049440">
    <property type="entry name" value="TRAF3/5_RING"/>
</dbReference>
<dbReference type="Gene3D" id="2.60.210.10">
    <property type="entry name" value="Apoptosis, Tumor Necrosis Factor Receptor Associated Protein 2, Chain A"/>
    <property type="match status" value="1"/>
</dbReference>
<dbReference type="PROSITE" id="PS00518">
    <property type="entry name" value="ZF_RING_1"/>
    <property type="match status" value="1"/>
</dbReference>
<dbReference type="GO" id="GO:0007165">
    <property type="term" value="P:signal transduction"/>
    <property type="evidence" value="ECO:0007669"/>
    <property type="project" value="InterPro"/>
</dbReference>
<dbReference type="InterPro" id="IPR017907">
    <property type="entry name" value="Znf_RING_CS"/>
</dbReference>
<dbReference type="STRING" id="137246.A0A401RTZ6"/>
<evidence type="ECO:0000313" key="18">
    <source>
        <dbReference type="Proteomes" id="UP000287033"/>
    </source>
</evidence>
<evidence type="ECO:0000256" key="3">
    <source>
        <dbReference type="ARBA" id="ARBA00022499"/>
    </source>
</evidence>
<feature type="domain" description="MATH" evidence="15">
    <location>
        <begin position="253"/>
        <end position="400"/>
    </location>
</feature>
<dbReference type="SMART" id="SM00061">
    <property type="entry name" value="MATH"/>
    <property type="match status" value="1"/>
</dbReference>
<name>A0A401RTZ6_CHIPU</name>
<dbReference type="OMA" id="QNIRITI"/>
<dbReference type="InterPro" id="IPR012227">
    <property type="entry name" value="TNF_rcpt-assoc_TRAF_met"/>
</dbReference>
<keyword evidence="10 13" id="KW-0175">Coiled coil</keyword>
<dbReference type="InterPro" id="IPR008974">
    <property type="entry name" value="TRAF-like"/>
</dbReference>
<dbReference type="PANTHER" id="PTHR10131">
    <property type="entry name" value="TNF RECEPTOR ASSOCIATED FACTOR"/>
    <property type="match status" value="1"/>
</dbReference>
<dbReference type="InterPro" id="IPR001293">
    <property type="entry name" value="Znf_TRAF"/>
</dbReference>
<evidence type="ECO:0000256" key="1">
    <source>
        <dbReference type="ARBA" id="ARBA00004496"/>
    </source>
</evidence>
<protein>
    <recommendedName>
        <fullName evidence="11">TNF receptor-associated factor</fullName>
    </recommendedName>
</protein>
<dbReference type="PIRSF" id="PIRSF015614">
    <property type="entry name" value="TRAF"/>
    <property type="match status" value="1"/>
</dbReference>
<organism evidence="17 18">
    <name type="scientific">Chiloscyllium punctatum</name>
    <name type="common">Brownbanded bambooshark</name>
    <name type="synonym">Hemiscyllium punctatum</name>
    <dbReference type="NCBI Taxonomy" id="137246"/>
    <lineage>
        <taxon>Eukaryota</taxon>
        <taxon>Metazoa</taxon>
        <taxon>Chordata</taxon>
        <taxon>Craniata</taxon>
        <taxon>Vertebrata</taxon>
        <taxon>Chondrichthyes</taxon>
        <taxon>Elasmobranchii</taxon>
        <taxon>Galeomorphii</taxon>
        <taxon>Galeoidea</taxon>
        <taxon>Orectolobiformes</taxon>
        <taxon>Hemiscylliidae</taxon>
        <taxon>Chiloscyllium</taxon>
    </lineage>
</organism>
<dbReference type="PROSITE" id="PS50089">
    <property type="entry name" value="ZF_RING_2"/>
    <property type="match status" value="1"/>
</dbReference>
<dbReference type="InterPro" id="IPR001841">
    <property type="entry name" value="Znf_RING"/>
</dbReference>
<dbReference type="PROSITE" id="PS50144">
    <property type="entry name" value="MATH"/>
    <property type="match status" value="1"/>
</dbReference>
<dbReference type="Gene3D" id="3.30.40.10">
    <property type="entry name" value="Zinc/RING finger domain, C3HC4 (zinc finger)"/>
    <property type="match status" value="2"/>
</dbReference>
<dbReference type="GO" id="GO:0005737">
    <property type="term" value="C:cytoplasm"/>
    <property type="evidence" value="ECO:0007669"/>
    <property type="project" value="UniProtKB-SubCell"/>
</dbReference>
<dbReference type="SUPFAM" id="SSF49599">
    <property type="entry name" value="TRAF domain-like"/>
    <property type="match status" value="1"/>
</dbReference>